<gene>
    <name evidence="1" type="ORF">HMPREF9450_02085</name>
</gene>
<proteinExistence type="predicted"/>
<dbReference type="AlphaFoldDB" id="G5H8Z9"/>
<dbReference type="STRING" id="742725.HMPREF9450_02085"/>
<evidence type="ECO:0000313" key="2">
    <source>
        <dbReference type="Proteomes" id="UP000006008"/>
    </source>
</evidence>
<comment type="caution">
    <text evidence="1">The sequence shown here is derived from an EMBL/GenBank/DDBJ whole genome shotgun (WGS) entry which is preliminary data.</text>
</comment>
<organism evidence="1 2">
    <name type="scientific">Alistipes indistinctus YIT 12060</name>
    <dbReference type="NCBI Taxonomy" id="742725"/>
    <lineage>
        <taxon>Bacteria</taxon>
        <taxon>Pseudomonadati</taxon>
        <taxon>Bacteroidota</taxon>
        <taxon>Bacteroidia</taxon>
        <taxon>Bacteroidales</taxon>
        <taxon>Rikenellaceae</taxon>
        <taxon>Alistipes</taxon>
    </lineage>
</organism>
<keyword evidence="2" id="KW-1185">Reference proteome</keyword>
<evidence type="ECO:0000313" key="1">
    <source>
        <dbReference type="EMBL" id="EHB92036.1"/>
    </source>
</evidence>
<sequence>MQSNSQTYEQLTLPFTEDLSTCSQEVFPASRFQLPESKKEPKMTATCGPKCSELFGLFNPVGSWARTFTGLLVGRTGWYSNRCALTWKRKVTKSSRMYFQLAVSALHTKGTGHGLLPTAQTQGLKMCENGKTKFYPVGLLPTPKVQDCRHAKRDRGKSNLGEEMSELVYRQTGETSQLNPLFVEEMMGFPTGWILMPFLKES</sequence>
<name>G5H8Z9_9BACT</name>
<dbReference type="HOGENOM" id="CLU_1473390_0_0_10"/>
<dbReference type="EMBL" id="ADLD01000013">
    <property type="protein sequence ID" value="EHB92036.1"/>
    <property type="molecule type" value="Genomic_DNA"/>
</dbReference>
<dbReference type="Proteomes" id="UP000006008">
    <property type="component" value="Unassembled WGS sequence"/>
</dbReference>
<reference evidence="1 2" key="1">
    <citation type="submission" date="2011-08" db="EMBL/GenBank/DDBJ databases">
        <title>The Genome Sequence of Alistipes indistinctus YIT 12060.</title>
        <authorList>
            <consortium name="The Broad Institute Genome Sequencing Platform"/>
            <person name="Earl A."/>
            <person name="Ward D."/>
            <person name="Feldgarden M."/>
            <person name="Gevers D."/>
            <person name="Morotomi M."/>
            <person name="Young S.K."/>
            <person name="Zeng Q."/>
            <person name="Gargeya S."/>
            <person name="Fitzgerald M."/>
            <person name="Haas B."/>
            <person name="Abouelleil A."/>
            <person name="Alvarado L."/>
            <person name="Arachchi H.M."/>
            <person name="Berlin A."/>
            <person name="Brown A."/>
            <person name="Chapman S.B."/>
            <person name="Chen Z."/>
            <person name="Dunbar C."/>
            <person name="Freedman E."/>
            <person name="Gearin G."/>
            <person name="Gellesch M."/>
            <person name="Goldberg J."/>
            <person name="Griggs A."/>
            <person name="Gujja S."/>
            <person name="Heiman D."/>
            <person name="Howarth C."/>
            <person name="Larson L."/>
            <person name="Lui A."/>
            <person name="MacDonald P.J.P."/>
            <person name="Montmayeur A."/>
            <person name="Murphy C."/>
            <person name="Neiman D."/>
            <person name="Pearson M."/>
            <person name="Priest M."/>
            <person name="Roberts A."/>
            <person name="Saif S."/>
            <person name="Shea T."/>
            <person name="Shenoy N."/>
            <person name="Sisk P."/>
            <person name="Stolte C."/>
            <person name="Sykes S."/>
            <person name="Wortman J."/>
            <person name="Nusbaum C."/>
            <person name="Birren B."/>
        </authorList>
    </citation>
    <scope>NUCLEOTIDE SEQUENCE [LARGE SCALE GENOMIC DNA]</scope>
    <source>
        <strain evidence="1 2">YIT 12060</strain>
    </source>
</reference>
<dbReference type="eggNOG" id="ENOG50312QU">
    <property type="taxonomic scope" value="Bacteria"/>
</dbReference>
<protein>
    <submittedName>
        <fullName evidence="1">Uncharacterized protein</fullName>
    </submittedName>
</protein>
<accession>G5H8Z9</accession>